<dbReference type="SUPFAM" id="SSF52540">
    <property type="entry name" value="P-loop containing nucleoside triphosphate hydrolases"/>
    <property type="match status" value="1"/>
</dbReference>
<dbReference type="SUPFAM" id="SSF46894">
    <property type="entry name" value="C-terminal effector domain of the bipartite response regulators"/>
    <property type="match status" value="1"/>
</dbReference>
<dbReference type="GO" id="GO:0003677">
    <property type="term" value="F:DNA binding"/>
    <property type="evidence" value="ECO:0007669"/>
    <property type="project" value="InterPro"/>
</dbReference>
<dbReference type="Gene3D" id="3.40.50.300">
    <property type="entry name" value="P-loop containing nucleotide triphosphate hydrolases"/>
    <property type="match status" value="1"/>
</dbReference>
<dbReference type="GO" id="GO:0006355">
    <property type="term" value="P:regulation of DNA-templated transcription"/>
    <property type="evidence" value="ECO:0007669"/>
    <property type="project" value="InterPro"/>
</dbReference>
<dbReference type="Pfam" id="PF00196">
    <property type="entry name" value="GerE"/>
    <property type="match status" value="1"/>
</dbReference>
<dbReference type="RefSeq" id="WP_114310524.1">
    <property type="nucleotide sequence ID" value="NZ_QPJO01000005.1"/>
</dbReference>
<reference evidence="2 3" key="1">
    <citation type="submission" date="2018-07" db="EMBL/GenBank/DDBJ databases">
        <title>Genomic Encyclopedia of Type Strains, Phase III (KMG-III): the genomes of soil and plant-associated and newly described type strains.</title>
        <authorList>
            <person name="Whitman W."/>
        </authorList>
    </citation>
    <scope>NUCLEOTIDE SEQUENCE [LARGE SCALE GENOMIC DNA]</scope>
    <source>
        <strain evidence="2 3">CECT 7958</strain>
    </source>
</reference>
<evidence type="ECO:0000259" key="1">
    <source>
        <dbReference type="Pfam" id="PF00196"/>
    </source>
</evidence>
<name>A0A368ZER5_9FLAO</name>
<proteinExistence type="predicted"/>
<dbReference type="Proteomes" id="UP000253436">
    <property type="component" value="Unassembled WGS sequence"/>
</dbReference>
<sequence>MRDFYNKIEEFSTSCKATEKQFVEREEVTGCLIVKPANTWVDEAKSRPIPKMLFSEFIYEGEVSVLFADTNVGKSILAVQIADSISSGISIEGFEIETAPKKVAYLDFELSDKQFEKRYSQNYQNHYMFHNNFLRAEIDPDLELPKNFDCIEDYLNHSFSTVVEKHQAEVLIIDNITFLKSDNERAKDALLIMKHLKKLNRNYGITIIVLAHTPKRNAINPITKNDLAGSKMLMNFCDSAFAIGESATEPDIRYVKQIKQRNTEKIYHENNVVMCRISQPYNFLKFEFLGYSTEQEHLRTFEANTFKERDSQILELKNEGLTNTKIAMELGVSEGTIRNRLKKIA</sequence>
<feature type="domain" description="HTH luxR-type" evidence="1">
    <location>
        <begin position="308"/>
        <end position="342"/>
    </location>
</feature>
<organism evidence="2 3">
    <name type="scientific">Winogradskyella arenosi</name>
    <dbReference type="NCBI Taxonomy" id="533325"/>
    <lineage>
        <taxon>Bacteria</taxon>
        <taxon>Pseudomonadati</taxon>
        <taxon>Bacteroidota</taxon>
        <taxon>Flavobacteriia</taxon>
        <taxon>Flavobacteriales</taxon>
        <taxon>Flavobacteriaceae</taxon>
        <taxon>Winogradskyella</taxon>
    </lineage>
</organism>
<dbReference type="EMBL" id="QPJO01000005">
    <property type="protein sequence ID" value="RCW90115.1"/>
    <property type="molecule type" value="Genomic_DNA"/>
</dbReference>
<dbReference type="InterPro" id="IPR000792">
    <property type="entry name" value="Tscrpt_reg_LuxR_C"/>
</dbReference>
<dbReference type="Gene3D" id="1.10.10.10">
    <property type="entry name" value="Winged helix-like DNA-binding domain superfamily/Winged helix DNA-binding domain"/>
    <property type="match status" value="1"/>
</dbReference>
<dbReference type="OrthoDB" id="786308at2"/>
<dbReference type="AlphaFoldDB" id="A0A368ZER5"/>
<evidence type="ECO:0000313" key="2">
    <source>
        <dbReference type="EMBL" id="RCW90115.1"/>
    </source>
</evidence>
<dbReference type="InterPro" id="IPR016032">
    <property type="entry name" value="Sig_transdc_resp-reg_C-effctor"/>
</dbReference>
<protein>
    <submittedName>
        <fullName evidence="2">RecA-family ATPase</fullName>
    </submittedName>
</protein>
<evidence type="ECO:0000313" key="3">
    <source>
        <dbReference type="Proteomes" id="UP000253436"/>
    </source>
</evidence>
<comment type="caution">
    <text evidence="2">The sequence shown here is derived from an EMBL/GenBank/DDBJ whole genome shotgun (WGS) entry which is preliminary data.</text>
</comment>
<dbReference type="InterPro" id="IPR027417">
    <property type="entry name" value="P-loop_NTPase"/>
</dbReference>
<accession>A0A368ZER5</accession>
<keyword evidence="3" id="KW-1185">Reference proteome</keyword>
<dbReference type="InterPro" id="IPR036388">
    <property type="entry name" value="WH-like_DNA-bd_sf"/>
</dbReference>
<dbReference type="Pfam" id="PF13481">
    <property type="entry name" value="AAA_25"/>
    <property type="match status" value="1"/>
</dbReference>
<gene>
    <name evidence="2" type="ORF">DFQ08_1053</name>
</gene>